<organism evidence="2 3">
    <name type="scientific">Stereocaulon virgatum</name>
    <dbReference type="NCBI Taxonomy" id="373712"/>
    <lineage>
        <taxon>Eukaryota</taxon>
        <taxon>Fungi</taxon>
        <taxon>Dikarya</taxon>
        <taxon>Ascomycota</taxon>
        <taxon>Pezizomycotina</taxon>
        <taxon>Lecanoromycetes</taxon>
        <taxon>OSLEUM clade</taxon>
        <taxon>Lecanoromycetidae</taxon>
        <taxon>Lecanorales</taxon>
        <taxon>Lecanorineae</taxon>
        <taxon>Stereocaulaceae</taxon>
        <taxon>Stereocaulon</taxon>
    </lineage>
</organism>
<feature type="compositionally biased region" description="Basic and acidic residues" evidence="1">
    <location>
        <begin position="363"/>
        <end position="379"/>
    </location>
</feature>
<feature type="compositionally biased region" description="Basic and acidic residues" evidence="1">
    <location>
        <begin position="37"/>
        <end position="47"/>
    </location>
</feature>
<feature type="compositionally biased region" description="Polar residues" evidence="1">
    <location>
        <begin position="57"/>
        <end position="71"/>
    </location>
</feature>
<gene>
    <name evidence="2" type="ORF">N7G274_005668</name>
</gene>
<protein>
    <submittedName>
        <fullName evidence="2">Uncharacterized protein</fullName>
    </submittedName>
</protein>
<evidence type="ECO:0000313" key="2">
    <source>
        <dbReference type="EMBL" id="KAL2041286.1"/>
    </source>
</evidence>
<feature type="compositionally biased region" description="Polar residues" evidence="1">
    <location>
        <begin position="443"/>
        <end position="460"/>
    </location>
</feature>
<dbReference type="EMBL" id="JBEFKJ010000017">
    <property type="protein sequence ID" value="KAL2041286.1"/>
    <property type="molecule type" value="Genomic_DNA"/>
</dbReference>
<reference evidence="2 3" key="1">
    <citation type="submission" date="2024-09" db="EMBL/GenBank/DDBJ databases">
        <title>Rethinking Asexuality: The Enigmatic Case of Functional Sexual Genes in Lepraria (Stereocaulaceae).</title>
        <authorList>
            <person name="Doellman M."/>
            <person name="Sun Y."/>
            <person name="Barcenas-Pena A."/>
            <person name="Lumbsch H.T."/>
            <person name="Grewe F."/>
        </authorList>
    </citation>
    <scope>NUCLEOTIDE SEQUENCE [LARGE SCALE GENOMIC DNA]</scope>
    <source>
        <strain evidence="2 3">Mercado 3170</strain>
    </source>
</reference>
<feature type="region of interest" description="Disordered" evidence="1">
    <location>
        <begin position="354"/>
        <end position="421"/>
    </location>
</feature>
<evidence type="ECO:0000256" key="1">
    <source>
        <dbReference type="SAM" id="MobiDB-lite"/>
    </source>
</evidence>
<evidence type="ECO:0000313" key="3">
    <source>
        <dbReference type="Proteomes" id="UP001590950"/>
    </source>
</evidence>
<dbReference type="Proteomes" id="UP001590950">
    <property type="component" value="Unassembled WGS sequence"/>
</dbReference>
<name>A0ABR4A8Q7_9LECA</name>
<feature type="compositionally biased region" description="Low complexity" evidence="1">
    <location>
        <begin position="461"/>
        <end position="478"/>
    </location>
</feature>
<feature type="compositionally biased region" description="Polar residues" evidence="1">
    <location>
        <begin position="404"/>
        <end position="413"/>
    </location>
</feature>
<feature type="region of interest" description="Disordered" evidence="1">
    <location>
        <begin position="37"/>
        <end position="196"/>
    </location>
</feature>
<keyword evidence="3" id="KW-1185">Reference proteome</keyword>
<proteinExistence type="predicted"/>
<feature type="compositionally biased region" description="Basic and acidic residues" evidence="1">
    <location>
        <begin position="154"/>
        <end position="176"/>
    </location>
</feature>
<feature type="region of interest" description="Disordered" evidence="1">
    <location>
        <begin position="443"/>
        <end position="479"/>
    </location>
</feature>
<feature type="compositionally biased region" description="Basic residues" evidence="1">
    <location>
        <begin position="103"/>
        <end position="118"/>
    </location>
</feature>
<comment type="caution">
    <text evidence="2">The sequence shown here is derived from an EMBL/GenBank/DDBJ whole genome shotgun (WGS) entry which is preliminary data.</text>
</comment>
<feature type="compositionally biased region" description="Polar residues" evidence="1">
    <location>
        <begin position="184"/>
        <end position="195"/>
    </location>
</feature>
<sequence>MRQANEPILNKDTPHHSYFAAYHLSDALTSNTSLDFRTHHSSPEDRLVQIPPHGAPTHTTPVTSASSQTRISVAMDSETPCSGTTVVPDRSPPRKNFALPRSPQRRNTKKKPSRKRSPKGLPSKQGSKNHAPPKQNASMQPSSTKRRNPGPGLKRLERIIDEIDRRCKERDKETKAGPHFTPMNAPTNITNSGNFEDTPMDEAPPLCHTKTLQDCNAVDDVESDDDSPAATAIQRRCAREAAPSPTNHIVLPCQPCNPSSSFRPINEVRHSAYLGDSEDTKMKDTPSIARTKTLEIPPPRRSMFSGRKNWMWADWFPFKVELSAGAENTPQMRAWEALDCRQRAVAELGLKHPAAPQTPALHKLPDDRNILNGSNDRRFSVVSTLKRSSKETDDITSSRKSTDDISPSNNSPEKPTLPSFELGSYRDLENRRWNIFQSTCQVQSDCNSQNPNGSTNSNASTDETTPPTTSPEEATFPPYELESYRELVETREENLHTIRQAPSKPTLRQNLYRRVAMSAPRLPLTDLTEQRTGGTITEGSSDTMRMTHHASKLNNPIAGPRHPLHEGSLHNDVVPDQGDCVASNYEAPENSNVPMLSFKRATMPNQMHLPYQGEILPRQQNLLPLSEALNTTGLHHTRNRGYRFARPDVDEKWYEPVTLPLPQTPNNPTNADFPDHNLWRNQREGNTRGVLPDIGETRRWIRLPDGGSALAFGANPPGPPMKPFDNRKAEDVAQEQWQAMVRAREAQKSNEAMRWNASNGL</sequence>
<feature type="compositionally biased region" description="Basic and acidic residues" evidence="1">
    <location>
        <begin position="388"/>
        <end position="403"/>
    </location>
</feature>
<accession>A0ABR4A8Q7</accession>